<dbReference type="AlphaFoldDB" id="A0AAV7VQV2"/>
<gene>
    <name evidence="1" type="ORF">NDU88_007845</name>
</gene>
<keyword evidence="2" id="KW-1185">Reference proteome</keyword>
<dbReference type="EMBL" id="JANPWB010000003">
    <property type="protein sequence ID" value="KAJ1204064.1"/>
    <property type="molecule type" value="Genomic_DNA"/>
</dbReference>
<evidence type="ECO:0000313" key="1">
    <source>
        <dbReference type="EMBL" id="KAJ1204064.1"/>
    </source>
</evidence>
<accession>A0AAV7VQV2</accession>
<name>A0AAV7VQV2_PLEWA</name>
<proteinExistence type="predicted"/>
<dbReference type="Proteomes" id="UP001066276">
    <property type="component" value="Chromosome 2_1"/>
</dbReference>
<comment type="caution">
    <text evidence="1">The sequence shown here is derived from an EMBL/GenBank/DDBJ whole genome shotgun (WGS) entry which is preliminary data.</text>
</comment>
<protein>
    <submittedName>
        <fullName evidence="1">Uncharacterized protein</fullName>
    </submittedName>
</protein>
<evidence type="ECO:0000313" key="2">
    <source>
        <dbReference type="Proteomes" id="UP001066276"/>
    </source>
</evidence>
<sequence>MEEGVHEWWWEKVTSECEEDSSARTNSGRPAFQLPCFPEEWDTREAVCSWHCHRQLKLQPQGLRLLAISALSGRPCCQKCIKEETVLGIAHFVSLHFTVLEPVHLLVGPEH</sequence>
<reference evidence="1" key="1">
    <citation type="journal article" date="2022" name="bioRxiv">
        <title>Sequencing and chromosome-scale assembly of the giantPleurodeles waltlgenome.</title>
        <authorList>
            <person name="Brown T."/>
            <person name="Elewa A."/>
            <person name="Iarovenko S."/>
            <person name="Subramanian E."/>
            <person name="Araus A.J."/>
            <person name="Petzold A."/>
            <person name="Susuki M."/>
            <person name="Suzuki K.-i.T."/>
            <person name="Hayashi T."/>
            <person name="Toyoda A."/>
            <person name="Oliveira C."/>
            <person name="Osipova E."/>
            <person name="Leigh N.D."/>
            <person name="Simon A."/>
            <person name="Yun M.H."/>
        </authorList>
    </citation>
    <scope>NUCLEOTIDE SEQUENCE</scope>
    <source>
        <strain evidence="1">20211129_DDA</strain>
        <tissue evidence="1">Liver</tissue>
    </source>
</reference>
<organism evidence="1 2">
    <name type="scientific">Pleurodeles waltl</name>
    <name type="common">Iberian ribbed newt</name>
    <dbReference type="NCBI Taxonomy" id="8319"/>
    <lineage>
        <taxon>Eukaryota</taxon>
        <taxon>Metazoa</taxon>
        <taxon>Chordata</taxon>
        <taxon>Craniata</taxon>
        <taxon>Vertebrata</taxon>
        <taxon>Euteleostomi</taxon>
        <taxon>Amphibia</taxon>
        <taxon>Batrachia</taxon>
        <taxon>Caudata</taxon>
        <taxon>Salamandroidea</taxon>
        <taxon>Salamandridae</taxon>
        <taxon>Pleurodelinae</taxon>
        <taxon>Pleurodeles</taxon>
    </lineage>
</organism>